<dbReference type="RefSeq" id="WP_212216442.1">
    <property type="nucleotide sequence ID" value="NZ_JAGUCO010000008.1"/>
</dbReference>
<organism evidence="2 3">
    <name type="scientific">Carboxylicivirga linearis</name>
    <dbReference type="NCBI Taxonomy" id="1628157"/>
    <lineage>
        <taxon>Bacteria</taxon>
        <taxon>Pseudomonadati</taxon>
        <taxon>Bacteroidota</taxon>
        <taxon>Bacteroidia</taxon>
        <taxon>Marinilabiliales</taxon>
        <taxon>Marinilabiliaceae</taxon>
        <taxon>Carboxylicivirga</taxon>
    </lineage>
</organism>
<evidence type="ECO:0000313" key="3">
    <source>
        <dbReference type="Proteomes" id="UP000708576"/>
    </source>
</evidence>
<dbReference type="Proteomes" id="UP000708576">
    <property type="component" value="Unassembled WGS sequence"/>
</dbReference>
<keyword evidence="3" id="KW-1185">Reference proteome</keyword>
<dbReference type="EMBL" id="JAGUCO010000008">
    <property type="protein sequence ID" value="MBS2099199.1"/>
    <property type="molecule type" value="Genomic_DNA"/>
</dbReference>
<keyword evidence="1" id="KW-1133">Transmembrane helix</keyword>
<keyword evidence="1" id="KW-0472">Membrane</keyword>
<reference evidence="2 3" key="1">
    <citation type="journal article" date="2015" name="Int. J. Syst. Evol. Microbiol.">
        <title>Carboxylicivirga linearis sp. nov., isolated from a sea cucumber culture pond.</title>
        <authorList>
            <person name="Wang F.Q."/>
            <person name="Zhou Y.X."/>
            <person name="Lin X.Z."/>
            <person name="Chen G.J."/>
            <person name="Du Z.J."/>
        </authorList>
    </citation>
    <scope>NUCLEOTIDE SEQUENCE [LARGE SCALE GENOMIC DNA]</scope>
    <source>
        <strain evidence="2 3">FB218</strain>
    </source>
</reference>
<sequence>MMEINWNRFVVLLLPLRMRVATVFSFIRSVLAPIVYLFNLLRTYESDIRYKLAHTSQVWSIEAVLNDAFDIELRRIYISDAGGDTITLIHRDSDNDPLVLDADEYGAFIMQNDSAYFGGSYDFIVNIPYQFSDASLYRLRALVDYYKLAGKRYDVVVN</sequence>
<comment type="caution">
    <text evidence="2">The sequence shown here is derived from an EMBL/GenBank/DDBJ whole genome shotgun (WGS) entry which is preliminary data.</text>
</comment>
<name>A0ABS5JWJ0_9BACT</name>
<gene>
    <name evidence="2" type="ORF">KEM10_12980</name>
</gene>
<feature type="transmembrane region" description="Helical" evidence="1">
    <location>
        <begin position="20"/>
        <end position="41"/>
    </location>
</feature>
<protein>
    <submittedName>
        <fullName evidence="2">Uncharacterized protein</fullName>
    </submittedName>
</protein>
<evidence type="ECO:0000313" key="2">
    <source>
        <dbReference type="EMBL" id="MBS2099199.1"/>
    </source>
</evidence>
<proteinExistence type="predicted"/>
<accession>A0ABS5JWJ0</accession>
<evidence type="ECO:0000256" key="1">
    <source>
        <dbReference type="SAM" id="Phobius"/>
    </source>
</evidence>
<keyword evidence="1" id="KW-0812">Transmembrane</keyword>